<name>A0ABP9DEP4_9BACT</name>
<proteinExistence type="predicted"/>
<reference evidence="2" key="1">
    <citation type="journal article" date="2019" name="Int. J. Syst. Evol. Microbiol.">
        <title>The Global Catalogue of Microorganisms (GCM) 10K type strain sequencing project: providing services to taxonomists for standard genome sequencing and annotation.</title>
        <authorList>
            <consortium name="The Broad Institute Genomics Platform"/>
            <consortium name="The Broad Institute Genome Sequencing Center for Infectious Disease"/>
            <person name="Wu L."/>
            <person name="Ma J."/>
        </authorList>
    </citation>
    <scope>NUCLEOTIDE SEQUENCE [LARGE SCALE GENOMIC DNA]</scope>
    <source>
        <strain evidence="2">JCM 18326</strain>
    </source>
</reference>
<dbReference type="Proteomes" id="UP001500298">
    <property type="component" value="Unassembled WGS sequence"/>
</dbReference>
<keyword evidence="2" id="KW-1185">Reference proteome</keyword>
<accession>A0ABP9DEP4</accession>
<organism evidence="1 2">
    <name type="scientific">Algivirga pacifica</name>
    <dbReference type="NCBI Taxonomy" id="1162670"/>
    <lineage>
        <taxon>Bacteria</taxon>
        <taxon>Pseudomonadati</taxon>
        <taxon>Bacteroidota</taxon>
        <taxon>Cytophagia</taxon>
        <taxon>Cytophagales</taxon>
        <taxon>Flammeovirgaceae</taxon>
        <taxon>Algivirga</taxon>
    </lineage>
</organism>
<evidence type="ECO:0008006" key="3">
    <source>
        <dbReference type="Google" id="ProtNLM"/>
    </source>
</evidence>
<dbReference type="EMBL" id="BAABJX010000036">
    <property type="protein sequence ID" value="GAA4838318.1"/>
    <property type="molecule type" value="Genomic_DNA"/>
</dbReference>
<sequence length="227" mass="25460">MHAQTKWYVKAGVNWINGFQVPETEANRLVIAPEGIMNFTAVGKDDFDEDAVPLKSLVNGLPVVGVYASFPFLLTTGLEYQPLSTRTLYRSKGLNSTGVYHYLKEYNTVHSLSIPLFLDFRRTSRKSSIYGGARLHFNLFGHQIQKSSWSNSALKRSMSVTDGEIDPMNLSYVGGFNYGILNFELAYYPKSVLNANYVNSALNRPYLAFDEESVIKFSTSIILGGRK</sequence>
<evidence type="ECO:0000313" key="2">
    <source>
        <dbReference type="Proteomes" id="UP001500298"/>
    </source>
</evidence>
<evidence type="ECO:0000313" key="1">
    <source>
        <dbReference type="EMBL" id="GAA4838318.1"/>
    </source>
</evidence>
<comment type="caution">
    <text evidence="1">The sequence shown here is derived from an EMBL/GenBank/DDBJ whole genome shotgun (WGS) entry which is preliminary data.</text>
</comment>
<gene>
    <name evidence="1" type="ORF">GCM10023331_24360</name>
</gene>
<protein>
    <recommendedName>
        <fullName evidence="3">Outer membrane protein beta-barrel domain-containing protein</fullName>
    </recommendedName>
</protein>